<dbReference type="Pfam" id="PF00588">
    <property type="entry name" value="SpoU_methylase"/>
    <property type="match status" value="1"/>
</dbReference>
<dbReference type="SMART" id="SM00967">
    <property type="entry name" value="SpoU_sub_bind"/>
    <property type="match status" value="1"/>
</dbReference>
<name>A0ABW9GY88_9FIRM</name>
<dbReference type="InterPro" id="IPR004441">
    <property type="entry name" value="rRNA_MeTrfase_TrmH"/>
</dbReference>
<dbReference type="Proteomes" id="UP001631949">
    <property type="component" value="Unassembled WGS sequence"/>
</dbReference>
<dbReference type="InterPro" id="IPR029026">
    <property type="entry name" value="tRNA_m1G_MTases_N"/>
</dbReference>
<evidence type="ECO:0000256" key="2">
    <source>
        <dbReference type="ARBA" id="ARBA00022603"/>
    </source>
</evidence>
<dbReference type="InterPro" id="IPR013123">
    <property type="entry name" value="SpoU_subst-bd"/>
</dbReference>
<dbReference type="InterPro" id="IPR029028">
    <property type="entry name" value="Alpha/beta_knot_MTases"/>
</dbReference>
<evidence type="ECO:0000313" key="5">
    <source>
        <dbReference type="EMBL" id="MFM9413584.1"/>
    </source>
</evidence>
<keyword evidence="6" id="KW-1185">Reference proteome</keyword>
<dbReference type="EMBL" id="JBJUVG010000004">
    <property type="protein sequence ID" value="MFM9413584.1"/>
    <property type="molecule type" value="Genomic_DNA"/>
</dbReference>
<organism evidence="5 6">
    <name type="scientific">Peptococcus simiae</name>
    <dbReference type="NCBI Taxonomy" id="1643805"/>
    <lineage>
        <taxon>Bacteria</taxon>
        <taxon>Bacillati</taxon>
        <taxon>Bacillota</taxon>
        <taxon>Clostridia</taxon>
        <taxon>Eubacteriales</taxon>
        <taxon>Peptococcaceae</taxon>
        <taxon>Peptococcus</taxon>
    </lineage>
</organism>
<dbReference type="Pfam" id="PF08032">
    <property type="entry name" value="SpoU_sub_bind"/>
    <property type="match status" value="1"/>
</dbReference>
<protein>
    <submittedName>
        <fullName evidence="5">23S rRNA (Guanosine(2251)-2'-O)-methyltransferase RlmB</fullName>
    </submittedName>
</protein>
<dbReference type="CDD" id="cd18103">
    <property type="entry name" value="SpoU-like_RlmB"/>
    <property type="match status" value="1"/>
</dbReference>
<dbReference type="Gene3D" id="3.30.1330.30">
    <property type="match status" value="1"/>
</dbReference>
<dbReference type="InterPro" id="IPR029064">
    <property type="entry name" value="Ribosomal_eL30-like_sf"/>
</dbReference>
<dbReference type="SUPFAM" id="SSF75217">
    <property type="entry name" value="alpha/beta knot"/>
    <property type="match status" value="1"/>
</dbReference>
<feature type="domain" description="RNA 2-O ribose methyltransferase substrate binding" evidence="4">
    <location>
        <begin position="3"/>
        <end position="78"/>
    </location>
</feature>
<sequence>MADLYGRNAVREALKSEADLQHISLAKGARHGVIEDIRRLAKTAGVPVREVDRRVLDRRFPGKNHQGVAATLAELAYVEWEDIVRRAKAKGEAPLILLLDDIEDPQNLGAIMRSVDAFGAHGIIIPKRRAAGLTEGTMKAACGAGEHVPVARVANLVNTLKALKKEGFWVCGSAADGTDMYDTDLTGPLVLVIGNEGKGMGRLVTETCDFIASIPIGGQVGSLNASVACGILLAEISRQRRLKR</sequence>
<reference evidence="5 6" key="1">
    <citation type="journal article" date="2016" name="Int. J. Syst. Evol. Microbiol.">
        <title>Peptococcus simiae sp. nov., isolated from rhesus macaque faeces and emended description of the genus Peptococcus.</title>
        <authorList>
            <person name="Shkoporov A.N."/>
            <person name="Efimov B.A."/>
            <person name="Kondova I."/>
            <person name="Ouwerling B."/>
            <person name="Chaplin A.V."/>
            <person name="Shcherbakova V.A."/>
            <person name="Langermans J.A.M."/>
        </authorList>
    </citation>
    <scope>NUCLEOTIDE SEQUENCE [LARGE SCALE GENOMIC DNA]</scope>
    <source>
        <strain evidence="5 6">M108</strain>
    </source>
</reference>
<evidence type="ECO:0000313" key="6">
    <source>
        <dbReference type="Proteomes" id="UP001631949"/>
    </source>
</evidence>
<dbReference type="RefSeq" id="WP_408977259.1">
    <property type="nucleotide sequence ID" value="NZ_JBJUVG010000004.1"/>
</dbReference>
<evidence type="ECO:0000256" key="3">
    <source>
        <dbReference type="ARBA" id="ARBA00022679"/>
    </source>
</evidence>
<dbReference type="PANTHER" id="PTHR46429:SF1">
    <property type="entry name" value="23S RRNA (GUANOSINE-2'-O-)-METHYLTRANSFERASE RLMB"/>
    <property type="match status" value="1"/>
</dbReference>
<dbReference type="NCBIfam" id="TIGR00186">
    <property type="entry name" value="rRNA_methyl_3"/>
    <property type="match status" value="1"/>
</dbReference>
<keyword evidence="3" id="KW-0808">Transferase</keyword>
<dbReference type="SUPFAM" id="SSF55315">
    <property type="entry name" value="L30e-like"/>
    <property type="match status" value="1"/>
</dbReference>
<evidence type="ECO:0000259" key="4">
    <source>
        <dbReference type="SMART" id="SM00967"/>
    </source>
</evidence>
<dbReference type="InterPro" id="IPR001537">
    <property type="entry name" value="SpoU_MeTrfase"/>
</dbReference>
<evidence type="ECO:0000256" key="1">
    <source>
        <dbReference type="ARBA" id="ARBA00007228"/>
    </source>
</evidence>
<accession>A0ABW9GY88</accession>
<proteinExistence type="inferred from homology"/>
<keyword evidence="2" id="KW-0489">Methyltransferase</keyword>
<comment type="similarity">
    <text evidence="1">Belongs to the class IV-like SAM-binding methyltransferase superfamily. RNA methyltransferase TrmH family.</text>
</comment>
<gene>
    <name evidence="5" type="primary">rlmB</name>
    <name evidence="5" type="ORF">ACKQTC_04310</name>
</gene>
<dbReference type="PANTHER" id="PTHR46429">
    <property type="entry name" value="23S RRNA (GUANOSINE-2'-O-)-METHYLTRANSFERASE RLMB"/>
    <property type="match status" value="1"/>
</dbReference>
<comment type="caution">
    <text evidence="5">The sequence shown here is derived from an EMBL/GenBank/DDBJ whole genome shotgun (WGS) entry which is preliminary data.</text>
</comment>
<dbReference type="Gene3D" id="3.40.1280.10">
    <property type="match status" value="1"/>
</dbReference>